<feature type="non-terminal residue" evidence="12">
    <location>
        <position position="1"/>
    </location>
</feature>
<evidence type="ECO:0000313" key="12">
    <source>
        <dbReference type="EMBL" id="KAJ3222642.1"/>
    </source>
</evidence>
<feature type="domain" description="RIH" evidence="9">
    <location>
        <begin position="480"/>
        <end position="655"/>
    </location>
</feature>
<dbReference type="Pfam" id="PF08709">
    <property type="entry name" value="Ins145_P3_rec"/>
    <property type="match status" value="1"/>
</dbReference>
<comment type="subcellular location">
    <subcellularLocation>
        <location evidence="1">Endomembrane system</location>
        <topology evidence="1">Multi-pass membrane protein</topology>
    </subcellularLocation>
</comment>
<evidence type="ECO:0000259" key="10">
    <source>
        <dbReference type="Pfam" id="PF08454"/>
    </source>
</evidence>
<evidence type="ECO:0000256" key="2">
    <source>
        <dbReference type="ARBA" id="ARBA00022448"/>
    </source>
</evidence>
<keyword evidence="2" id="KW-0813">Transport</keyword>
<dbReference type="GO" id="GO:0012505">
    <property type="term" value="C:endomembrane system"/>
    <property type="evidence" value="ECO:0007669"/>
    <property type="project" value="UniProtKB-SubCell"/>
</dbReference>
<dbReference type="Gene3D" id="1.25.10.30">
    <property type="entry name" value="IP3 receptor type 1 binding core, RIH domain"/>
    <property type="match status" value="1"/>
</dbReference>
<dbReference type="InterPro" id="IPR000699">
    <property type="entry name" value="RIH_dom"/>
</dbReference>
<keyword evidence="13" id="KW-1185">Reference proteome</keyword>
<organism evidence="12 13">
    <name type="scientific">Clydaea vesicula</name>
    <dbReference type="NCBI Taxonomy" id="447962"/>
    <lineage>
        <taxon>Eukaryota</taxon>
        <taxon>Fungi</taxon>
        <taxon>Fungi incertae sedis</taxon>
        <taxon>Chytridiomycota</taxon>
        <taxon>Chytridiomycota incertae sedis</taxon>
        <taxon>Chytridiomycetes</taxon>
        <taxon>Lobulomycetales</taxon>
        <taxon>Lobulomycetaceae</taxon>
        <taxon>Clydaea</taxon>
    </lineage>
</organism>
<sequence length="1920" mass="222921">MLLAEVIKFSNEILIEFEDIGNIFSVNHFETEQELYTSINDNSKDSTQPRKYHLNVSDQIFTIIPQLNYKDQKHLRKFVESDSNLQCCVEYKFWESAENQFQANLSDFLEKEIKDSLEQKMRFYKSEAISNQKEIERWKGKPVLFGQIIQFQQKNSKKFLSSVSKTFKNDHKKMEAVLTGKLSKNCWFKILPRYKSKSEGDVIHANDKVILKNMKNGYLYCGKTVQNNEWRLKFHSGWEENYLAISNHVVRFYNDESESYLACCHIAKTLGLKKYNYNPARPKESEDCSIYWVIVDPLNECRVVSYEWKKPYRLMNLLNGKYLCYEKKLALKSHFEISNEKDSSLFLLHPGLNVSADNKINIHSKLRFQHYLTKKFLCLDHGNFDFSQLKLNKVKSAEENSVFSTGVSEEKKIKFQDEINESDLGNNFSISIVDKHVIESFYYINSFRPAIKHLLANCKHGKKIVLESKETEIQILSYINKLILYCTISENLNIFVRIGNPNYLHQQIVRTSGLIDDLIGFLSIPQSQIDDMIKFPQNYLDLTNILKYIYRFLYVLLKSDINGNGLMIYHHFPHIQLHIGLDVGASKVLSELILGSRVVVEEINNKEIARFIRLMSDSVTAQNASQIKFLTYLCYCQDQPVPRVQHIVTKKFIQKHSEDSYIYRTRISSSDPERVEICVEGNWLELVEFILNKSEENIPRIELFYCFLELYEAVSKGQNFAIIKILTDEMKLITARECELCLKNEKMPYKFRILYSNIVKTIFIDSIEDSAISVNMIIPYNEINTDRVFSTAVNDNKQDDTKKIHPEITIKDHVTSKSEIHHLQNKKNSQMSRFAYLISWINVFLNEKIDLNDSHENIIGKNYLTLSVLKILKAILPLDFYKEEDDIKDLLHPLLNILDRKHNGFINHDVETGLLLKTNALEVLDQIFAVRLKKRVQKVVAIWKLESNSKAVYYKNNLTEDIMFKLISQTDYKTFNSYDLNLKLTELAKSDDINLRRNSFLLLNRAHSNYVELSKACKNTVIIKTPLALAAEKQIAAFSSRLKTLPKIYISAEQEVVILAVLVDLSRLCRKVVETNDTEMEVPNKTNQKIILNFEIHNQIFEFINGLTDSNTSGTPDQTRRKILHSCSEVLRLFCLNNDAVKNLLWKNMENIFPILEFPECCGFIIEMISSLESCLRIEPKQIAMLTYFFKQQFDIRYIELFKKLSYFNDISIKRNSRIIIKELSKADLLDFESFIYDLQNENPHVSYKEKFFGILDVLSTTCKGKNKYINSSVQATVGYQTLIDMIARNQFTFEEKKIMLDLLTFAWLKDKQLSNLNYLDYMPILNYLNKYLRFFPKISNKLCKDSTFFLKSIIPFVSILSNTLQFVPSDLMQLISICFQILPNFVLFLDDNIIIQMEQLMFKFSGNFGSNEQENFKNLKLQLKAKDLNQNDTDEKDIISLNLPLQNEEEIELNNNFQEFLTSQLSKAENATKAEYLNYLKLFYDEENGTTKMIEKNSSARMLIKHLDSISSLRNQRGSDSTAVQGFSVLSGLIETEILKNPGDSGSILVNHLQNTLTDIGGLQLALKYASSDISAYRILGLKFLGNLLILGNSTVQNTLMNHFLNVKDEPFFYVANVSLSSSIELLSERKSASNQTWTEFLNDTFIETSLIISDIQLMCEGQFTVMKNYLRDQKDNLKSFNILGKIIEYLNQLSFMPLKYSEPSLHQTFDTVTELLQGNKENQLHVYDSKVIQTIIVIVKQIHQLTPEELTNNEQIVDLQSKATNTLLNVVLGSFFDPHVFQELSDGINWFFILDVMENVAKLHEIRNIDGFKKVGIDLFMFYSILEEYLPWNAKTCFLASPAFNAIKNEVGRIEVLLNIESEKSELLYVYFRIPEAAKKLTEVEKKNFVKNADRSSPTAKLMDFKITSERLIHRIDH</sequence>
<evidence type="ECO:0000256" key="7">
    <source>
        <dbReference type="ARBA" id="ARBA00023286"/>
    </source>
</evidence>
<evidence type="ECO:0000256" key="5">
    <source>
        <dbReference type="ARBA" id="ARBA00023065"/>
    </source>
</evidence>
<evidence type="ECO:0000256" key="3">
    <source>
        <dbReference type="ARBA" id="ARBA00022692"/>
    </source>
</evidence>
<dbReference type="InterPro" id="IPR014821">
    <property type="entry name" value="Ins145_P3_rcpt"/>
</dbReference>
<dbReference type="GO" id="GO:0005262">
    <property type="term" value="F:calcium channel activity"/>
    <property type="evidence" value="ECO:0007669"/>
    <property type="project" value="InterPro"/>
</dbReference>
<gene>
    <name evidence="12" type="ORF">HK099_002047</name>
</gene>
<evidence type="ECO:0000256" key="6">
    <source>
        <dbReference type="ARBA" id="ARBA00023136"/>
    </source>
</evidence>
<feature type="domain" description="RIH" evidence="9">
    <location>
        <begin position="1076"/>
        <end position="1224"/>
    </location>
</feature>
<dbReference type="InterPro" id="IPR013662">
    <property type="entry name" value="RIH_assoc-dom"/>
</dbReference>
<dbReference type="SUPFAM" id="SSF100909">
    <property type="entry name" value="IP3 receptor type 1 binding core, domain 2"/>
    <property type="match status" value="2"/>
</dbReference>
<reference evidence="12" key="1">
    <citation type="submission" date="2020-05" db="EMBL/GenBank/DDBJ databases">
        <title>Phylogenomic resolution of chytrid fungi.</title>
        <authorList>
            <person name="Stajich J.E."/>
            <person name="Amses K."/>
            <person name="Simmons R."/>
            <person name="Seto K."/>
            <person name="Myers J."/>
            <person name="Bonds A."/>
            <person name="Quandt C.A."/>
            <person name="Barry K."/>
            <person name="Liu P."/>
            <person name="Grigoriev I."/>
            <person name="Longcore J.E."/>
            <person name="James T.Y."/>
        </authorList>
    </citation>
    <scope>NUCLEOTIDE SEQUENCE</scope>
    <source>
        <strain evidence="12">JEL0476</strain>
    </source>
</reference>
<keyword evidence="4" id="KW-1133">Transmembrane helix</keyword>
<keyword evidence="6" id="KW-0472">Membrane</keyword>
<dbReference type="InterPro" id="IPR035910">
    <property type="entry name" value="RyR/IP3R_RIH_dom_sf"/>
</dbReference>
<dbReference type="InterPro" id="IPR015925">
    <property type="entry name" value="Ryanodine_IP3_receptor"/>
</dbReference>
<protein>
    <submittedName>
        <fullName evidence="12">Uncharacterized protein</fullName>
    </submittedName>
</protein>
<dbReference type="GO" id="GO:0016020">
    <property type="term" value="C:membrane"/>
    <property type="evidence" value="ECO:0007669"/>
    <property type="project" value="InterPro"/>
</dbReference>
<evidence type="ECO:0000259" key="9">
    <source>
        <dbReference type="Pfam" id="PF01365"/>
    </source>
</evidence>
<feature type="domain" description="Inositol 1,4,5-trisphosphate/ryanodine receptor" evidence="11">
    <location>
        <begin position="48"/>
        <end position="214"/>
    </location>
</feature>
<keyword evidence="3" id="KW-0812">Transmembrane</keyword>
<dbReference type="Pfam" id="PF01365">
    <property type="entry name" value="RYDR_ITPR"/>
    <property type="match status" value="2"/>
</dbReference>
<evidence type="ECO:0000256" key="1">
    <source>
        <dbReference type="ARBA" id="ARBA00004127"/>
    </source>
</evidence>
<keyword evidence="8" id="KW-0407">Ion channel</keyword>
<dbReference type="Pfam" id="PF08454">
    <property type="entry name" value="RIH_assoc"/>
    <property type="match status" value="1"/>
</dbReference>
<feature type="domain" description="RyR/IP3R Homology associated" evidence="10">
    <location>
        <begin position="1655"/>
        <end position="1738"/>
    </location>
</feature>
<name>A0AAD5U2Z8_9FUNG</name>
<dbReference type="EMBL" id="JADGJW010000165">
    <property type="protein sequence ID" value="KAJ3222642.1"/>
    <property type="molecule type" value="Genomic_DNA"/>
</dbReference>
<evidence type="ECO:0000259" key="11">
    <source>
        <dbReference type="Pfam" id="PF08709"/>
    </source>
</evidence>
<dbReference type="Gene3D" id="2.80.10.50">
    <property type="match status" value="2"/>
</dbReference>
<keyword evidence="7" id="KW-1071">Ligand-gated ion channel</keyword>
<dbReference type="SUPFAM" id="SSF82109">
    <property type="entry name" value="MIR domain"/>
    <property type="match status" value="1"/>
</dbReference>
<evidence type="ECO:0000256" key="4">
    <source>
        <dbReference type="ARBA" id="ARBA00022989"/>
    </source>
</evidence>
<evidence type="ECO:0000313" key="13">
    <source>
        <dbReference type="Proteomes" id="UP001211065"/>
    </source>
</evidence>
<dbReference type="PANTHER" id="PTHR13715">
    <property type="entry name" value="RYANODINE RECEPTOR AND IP3 RECEPTOR"/>
    <property type="match status" value="1"/>
</dbReference>
<evidence type="ECO:0000256" key="8">
    <source>
        <dbReference type="ARBA" id="ARBA00023303"/>
    </source>
</evidence>
<proteinExistence type="predicted"/>
<accession>A0AAD5U2Z8</accession>
<comment type="caution">
    <text evidence="12">The sequence shown here is derived from an EMBL/GenBank/DDBJ whole genome shotgun (WGS) entry which is preliminary data.</text>
</comment>
<dbReference type="InterPro" id="IPR036300">
    <property type="entry name" value="MIR_dom_sf"/>
</dbReference>
<dbReference type="Proteomes" id="UP001211065">
    <property type="component" value="Unassembled WGS sequence"/>
</dbReference>
<keyword evidence="5" id="KW-0406">Ion transport</keyword>
<dbReference type="PANTHER" id="PTHR13715:SF99">
    <property type="entry name" value="INOSITOL 1,4,5-TRISPHOSPHATE RECEPTOR-LIKE PROTEIN A"/>
    <property type="match status" value="1"/>
</dbReference>